<dbReference type="InterPro" id="IPR000994">
    <property type="entry name" value="Pept_M24"/>
</dbReference>
<dbReference type="Proteomes" id="UP000503349">
    <property type="component" value="Chromosome 5"/>
</dbReference>
<dbReference type="NCBIfam" id="TIGR00495">
    <property type="entry name" value="crvDNA_42K"/>
    <property type="match status" value="1"/>
</dbReference>
<evidence type="ECO:0000259" key="14">
    <source>
        <dbReference type="PROSITE" id="PS51787"/>
    </source>
</evidence>
<dbReference type="PANTHER" id="PTHR10804">
    <property type="entry name" value="PROTEASE FAMILY M24 METHIONYL AMINOPEPTIDASE, AMINOPEPTIDASE P"/>
    <property type="match status" value="1"/>
</dbReference>
<evidence type="ECO:0000256" key="3">
    <source>
        <dbReference type="ARBA" id="ARBA00004906"/>
    </source>
</evidence>
<keyword evidence="9" id="KW-0833">Ubl conjugation pathway</keyword>
<dbReference type="Gene3D" id="1.20.58.1480">
    <property type="match status" value="1"/>
</dbReference>
<comment type="subcellular location">
    <subcellularLocation>
        <location evidence="2">Cytoplasm</location>
    </subcellularLocation>
    <subcellularLocation>
        <location evidence="1">Nucleus</location>
    </subcellularLocation>
</comment>
<dbReference type="FunFam" id="3.90.230.10:FF:000008">
    <property type="entry name" value="Proliferation-associated 2G4, b"/>
    <property type="match status" value="1"/>
</dbReference>
<dbReference type="InterPro" id="IPR047113">
    <property type="entry name" value="PA2G4/ARX1"/>
</dbReference>
<dbReference type="GO" id="GO:0046872">
    <property type="term" value="F:metal ion binding"/>
    <property type="evidence" value="ECO:0007669"/>
    <property type="project" value="UniProtKB-KW"/>
</dbReference>
<keyword evidence="8" id="KW-0479">Metal-binding</keyword>
<dbReference type="UniPathway" id="UPA00143"/>
<evidence type="ECO:0000256" key="12">
    <source>
        <dbReference type="ARBA" id="ARBA00054193"/>
    </source>
</evidence>
<dbReference type="GO" id="GO:0005737">
    <property type="term" value="C:cytoplasm"/>
    <property type="evidence" value="ECO:0007669"/>
    <property type="project" value="UniProtKB-SubCell"/>
</dbReference>
<dbReference type="InterPro" id="IPR036388">
    <property type="entry name" value="WH-like_DNA-bd_sf"/>
</dbReference>
<dbReference type="InterPro" id="IPR003111">
    <property type="entry name" value="Lon_prtase_N"/>
</dbReference>
<dbReference type="Pfam" id="PF03226">
    <property type="entry name" value="Yippee-Mis18"/>
    <property type="match status" value="1"/>
</dbReference>
<keyword evidence="17" id="KW-1185">Reference proteome</keyword>
<organism evidence="16 17">
    <name type="scientific">Channa argus</name>
    <name type="common">Northern snakehead</name>
    <name type="synonym">Ophicephalus argus</name>
    <dbReference type="NCBI Taxonomy" id="215402"/>
    <lineage>
        <taxon>Eukaryota</taxon>
        <taxon>Metazoa</taxon>
        <taxon>Chordata</taxon>
        <taxon>Craniata</taxon>
        <taxon>Vertebrata</taxon>
        <taxon>Euteleostomi</taxon>
        <taxon>Actinopterygii</taxon>
        <taxon>Neopterygii</taxon>
        <taxon>Teleostei</taxon>
        <taxon>Neoteleostei</taxon>
        <taxon>Acanthomorphata</taxon>
        <taxon>Anabantaria</taxon>
        <taxon>Anabantiformes</taxon>
        <taxon>Channoidei</taxon>
        <taxon>Channidae</taxon>
        <taxon>Channa</taxon>
    </lineage>
</organism>
<evidence type="ECO:0000313" key="16">
    <source>
        <dbReference type="EMBL" id="KAF3689788.1"/>
    </source>
</evidence>
<dbReference type="SUPFAM" id="SSF46785">
    <property type="entry name" value="Winged helix' DNA-binding domain"/>
    <property type="match status" value="1"/>
</dbReference>
<evidence type="ECO:0000313" key="17">
    <source>
        <dbReference type="Proteomes" id="UP000503349"/>
    </source>
</evidence>
<dbReference type="Gene3D" id="1.10.10.10">
    <property type="entry name" value="Winged helix-like DNA-binding domain superfamily/Winged helix DNA-binding domain"/>
    <property type="match status" value="1"/>
</dbReference>
<comment type="function">
    <text evidence="12">Substrate recognition component of a DCX (DDB1-CUL4-X-box) E3 protein ligase complex that mediates the ubiquitination and subsequent proteasomal degradation of target proteins, such as MEIS2. Normal degradation of key regulatory proteins is required for normal limb outgrowth and expression of the fibroblast growth factor FGF8. Maintains presynaptic glutamate release and consequently cognitive functions, such as memory and learning, by negatively regulating large-conductance calcium-activated potassium (BK) channels in excitatory neurons. Likely to function by regulating the assembly and neuronal surface expression of BK channels via its interaction with KCNT1. May also be involved in regulating anxiety-like behaviors via a BK channel-independent mechanism.</text>
</comment>
<keyword evidence="11" id="KW-0539">Nucleus</keyword>
<evidence type="ECO:0000256" key="7">
    <source>
        <dbReference type="ARBA" id="ARBA00022490"/>
    </source>
</evidence>
<dbReference type="FunFam" id="2.170.150.20:FF:000002">
    <property type="entry name" value="Cereblon, isoform CRA_c"/>
    <property type="match status" value="1"/>
</dbReference>
<dbReference type="InterPro" id="IPR036390">
    <property type="entry name" value="WH_DNA-bd_sf"/>
</dbReference>
<accession>A0A6G1PIH0</accession>
<dbReference type="InterPro" id="IPR036005">
    <property type="entry name" value="Creatinase/aminopeptidase-like"/>
</dbReference>
<evidence type="ECO:0000256" key="4">
    <source>
        <dbReference type="ARBA" id="ARBA00005293"/>
    </source>
</evidence>
<name>A0A6G1PIH0_CHAAH</name>
<feature type="domain" description="CULT" evidence="15">
    <location>
        <begin position="678"/>
        <end position="786"/>
    </location>
</feature>
<dbReference type="Gene3D" id="2.170.150.20">
    <property type="entry name" value="Peptide methionine sulfoxide reductase"/>
    <property type="match status" value="1"/>
</dbReference>
<dbReference type="InterPro" id="IPR004910">
    <property type="entry name" value="Yippee/Mis18/Cereblon"/>
</dbReference>
<dbReference type="GO" id="GO:0016567">
    <property type="term" value="P:protein ubiquitination"/>
    <property type="evidence" value="ECO:0007669"/>
    <property type="project" value="UniProtKB-UniPathway"/>
</dbReference>
<evidence type="ECO:0000256" key="13">
    <source>
        <dbReference type="SAM" id="MobiDB-lite"/>
    </source>
</evidence>
<dbReference type="GO" id="GO:0005634">
    <property type="term" value="C:nucleus"/>
    <property type="evidence" value="ECO:0007669"/>
    <property type="project" value="UniProtKB-SubCell"/>
</dbReference>
<evidence type="ECO:0000256" key="1">
    <source>
        <dbReference type="ARBA" id="ARBA00004123"/>
    </source>
</evidence>
<dbReference type="FunFam" id="2.30.130.40:FF:000002">
    <property type="entry name" value="Cereblon, isoform CRA_c"/>
    <property type="match status" value="1"/>
</dbReference>
<dbReference type="InterPro" id="IPR034750">
    <property type="entry name" value="CULT"/>
</dbReference>
<dbReference type="SMART" id="SM00464">
    <property type="entry name" value="LON"/>
    <property type="match status" value="1"/>
</dbReference>
<comment type="similarity">
    <text evidence="5">Belongs to the peptidase M24 family.</text>
</comment>
<sequence length="803" mass="91002">MSDEEQEQTIAEDLVVTKYKMGGDIANQSLRLVVETAKPGVSVLSLCEKGDSYIMAETGKVFKKEKEMKKGIAFPTSISVNNCVCHFSPLKSDPDYTLKNGDLVKIDLGVHVDGFIANIAHSFVVGASKENPVTGRKGDVIRAAHLCAEAALRLVKPGNQNTQVTEAWNKIAQSFKCSPIEGMLSHQLKQHVIDGEKTIIQNPTDQQRKDHEKAEFEVHEVYAVDVLISTGEGKARDGGLRTTIYKRDPSKQYGLKMKTSRTFFSEVERRFDAMPFTLRAFEDEAKARLGVVECAKHELLQPFSVLHEKEGEFVAQFKFTVLLMANGPHRITNGPFDPELYKSEYEVQDPELRTLIQSSASRKTQKKKKKKIFLHDESQDNEEEEEEDDMETEDRDSDEADNPNIITFDPSLPTSHAYLGSDMEEFHGRTVHDDDSCQTIPVLPHTAVMLVPGQTLPLQLFRPQEVSMMRSVIQRDRTFAVLAHSEAGEVDPEFGTTAEIYAYREEQEYGIETVKVKAVGRQRFKVHEIRTQADGIRQAKVQILPERVLPNPLSAVQLTSLSRRNIHLSAKPPTQNCKQAQCWWNNYQQRKFQCASLTPWPHWVYSLYDSESLMSRVKKQLHEWDENLKDDSLPTNAIDFSYRVAACLPIDDALRLQLLKIGSAIQRLRCELDIMDRCTSLFCKQCQDTEITTKNEIFSLSLYGPMAAYVNPHGYVHETLTVYKANNLNLVGRPSTLHSWFPGYAWTIAQCRHCASHMGWKFTATKKDLSPPRFWGLTRSAMLPRIPQGEGEEGREGSHLFCL</sequence>
<reference evidence="17" key="2">
    <citation type="submission" date="2019-02" db="EMBL/GenBank/DDBJ databases">
        <title>Opniocepnalus argus Var Kimnra genome.</title>
        <authorList>
            <person name="Zhou C."/>
            <person name="Xiao S."/>
        </authorList>
    </citation>
    <scope>NUCLEOTIDE SEQUENCE [LARGE SCALE GENOMIC DNA]</scope>
</reference>
<dbReference type="PANTHER" id="PTHR10804:SF11">
    <property type="entry name" value="PROLIFERATION-ASSOCIATED PROTEIN 2G4"/>
    <property type="match status" value="1"/>
</dbReference>
<evidence type="ECO:0000256" key="9">
    <source>
        <dbReference type="ARBA" id="ARBA00022786"/>
    </source>
</evidence>
<dbReference type="EMBL" id="CM015716">
    <property type="protein sequence ID" value="KAF3689788.1"/>
    <property type="molecule type" value="Genomic_DNA"/>
</dbReference>
<keyword evidence="7" id="KW-0963">Cytoplasm</keyword>
<dbReference type="Pfam" id="PF02190">
    <property type="entry name" value="LON_substr_bdg"/>
    <property type="match status" value="1"/>
</dbReference>
<reference evidence="16 17" key="1">
    <citation type="submission" date="2019-02" db="EMBL/GenBank/DDBJ databases">
        <title>Opniocepnalus argus genome.</title>
        <authorList>
            <person name="Zhou C."/>
            <person name="Xiao S."/>
        </authorList>
    </citation>
    <scope>NUCLEOTIDE SEQUENCE [LARGE SCALE GENOMIC DNA]</scope>
    <source>
        <strain evidence="16">OARG1902GOOAL</strain>
        <tissue evidence="16">Muscle</tissue>
    </source>
</reference>
<comment type="similarity">
    <text evidence="4">Belongs to the CRBN family.</text>
</comment>
<proteinExistence type="inferred from homology"/>
<dbReference type="InterPro" id="IPR018349">
    <property type="entry name" value="Pept_M24A_MAP2_BS"/>
</dbReference>
<evidence type="ECO:0000259" key="15">
    <source>
        <dbReference type="PROSITE" id="PS51788"/>
    </source>
</evidence>
<dbReference type="Gene3D" id="2.30.130.40">
    <property type="entry name" value="LON domain-like"/>
    <property type="match status" value="1"/>
</dbReference>
<feature type="compositionally biased region" description="Acidic residues" evidence="13">
    <location>
        <begin position="379"/>
        <end position="401"/>
    </location>
</feature>
<dbReference type="InterPro" id="IPR004545">
    <property type="entry name" value="PA2G4"/>
</dbReference>
<dbReference type="CDD" id="cd01089">
    <property type="entry name" value="PA2G4-like"/>
    <property type="match status" value="1"/>
</dbReference>
<dbReference type="InterPro" id="IPR046336">
    <property type="entry name" value="Lon_prtase_N_sf"/>
</dbReference>
<dbReference type="InterPro" id="IPR015947">
    <property type="entry name" value="PUA-like_sf"/>
</dbReference>
<dbReference type="Gene3D" id="3.90.230.10">
    <property type="entry name" value="Creatinase/methionine aminopeptidase superfamily"/>
    <property type="match status" value="1"/>
</dbReference>
<evidence type="ECO:0000256" key="6">
    <source>
        <dbReference type="ARBA" id="ARBA00014394"/>
    </source>
</evidence>
<keyword evidence="10" id="KW-0862">Zinc</keyword>
<evidence type="ECO:0000256" key="10">
    <source>
        <dbReference type="ARBA" id="ARBA00022833"/>
    </source>
</evidence>
<feature type="domain" description="Lon N-terminal" evidence="14">
    <location>
        <begin position="440"/>
        <end position="679"/>
    </location>
</feature>
<evidence type="ECO:0000256" key="5">
    <source>
        <dbReference type="ARBA" id="ARBA00007319"/>
    </source>
</evidence>
<evidence type="ECO:0000256" key="8">
    <source>
        <dbReference type="ARBA" id="ARBA00022723"/>
    </source>
</evidence>
<evidence type="ECO:0000256" key="2">
    <source>
        <dbReference type="ARBA" id="ARBA00004496"/>
    </source>
</evidence>
<dbReference type="AlphaFoldDB" id="A0A6G1PIH0"/>
<feature type="region of interest" description="Disordered" evidence="13">
    <location>
        <begin position="367"/>
        <end position="411"/>
    </location>
</feature>
<comment type="pathway">
    <text evidence="3">Protein modification; protein ubiquitination.</text>
</comment>
<gene>
    <name evidence="16" type="ORF">EXN66_Car005460</name>
</gene>
<dbReference type="SUPFAM" id="SSF55920">
    <property type="entry name" value="Creatinase/aminopeptidase"/>
    <property type="match status" value="1"/>
</dbReference>
<dbReference type="PROSITE" id="PS01202">
    <property type="entry name" value="MAP_2"/>
    <property type="match status" value="1"/>
</dbReference>
<dbReference type="Pfam" id="PF00557">
    <property type="entry name" value="Peptidase_M24"/>
    <property type="match status" value="1"/>
</dbReference>
<dbReference type="PROSITE" id="PS51788">
    <property type="entry name" value="CULT"/>
    <property type="match status" value="1"/>
</dbReference>
<dbReference type="SUPFAM" id="SSF88697">
    <property type="entry name" value="PUA domain-like"/>
    <property type="match status" value="1"/>
</dbReference>
<protein>
    <recommendedName>
        <fullName evidence="6">Protein cereblon</fullName>
    </recommendedName>
</protein>
<dbReference type="FunFam" id="1.10.10.10:FF:000029">
    <property type="entry name" value="Proliferation-associated 2G4, a"/>
    <property type="match status" value="1"/>
</dbReference>
<dbReference type="FunFam" id="1.20.58.1480:FF:000004">
    <property type="entry name" value="Cereblon, isoform CRA_c"/>
    <property type="match status" value="1"/>
</dbReference>
<evidence type="ECO:0000256" key="11">
    <source>
        <dbReference type="ARBA" id="ARBA00023242"/>
    </source>
</evidence>
<dbReference type="PROSITE" id="PS51787">
    <property type="entry name" value="LON_N"/>
    <property type="match status" value="1"/>
</dbReference>
<dbReference type="CDD" id="cd15777">
    <property type="entry name" value="CRBN_C_like"/>
    <property type="match status" value="1"/>
</dbReference>